<accession>A0A286D6M8</accession>
<dbReference type="EMBL" id="OCND01000003">
    <property type="protein sequence ID" value="SOD54312.1"/>
    <property type="molecule type" value="Genomic_DNA"/>
</dbReference>
<dbReference type="Pfam" id="PF04773">
    <property type="entry name" value="FecR"/>
    <property type="match status" value="1"/>
</dbReference>
<reference evidence="2 3" key="1">
    <citation type="submission" date="2017-09" db="EMBL/GenBank/DDBJ databases">
        <authorList>
            <person name="Ehlers B."/>
            <person name="Leendertz F.H."/>
        </authorList>
    </citation>
    <scope>NUCLEOTIDE SEQUENCE [LARGE SCALE GENOMIC DNA]</scope>
    <source>
        <strain evidence="2 3">CGMCC 1.10978</strain>
    </source>
</reference>
<evidence type="ECO:0000313" key="3">
    <source>
        <dbReference type="Proteomes" id="UP000219374"/>
    </source>
</evidence>
<keyword evidence="3" id="KW-1185">Reference proteome</keyword>
<dbReference type="GO" id="GO:0016989">
    <property type="term" value="F:sigma factor antagonist activity"/>
    <property type="evidence" value="ECO:0007669"/>
    <property type="project" value="TreeGrafter"/>
</dbReference>
<sequence length="201" mass="21746">MRRVPLADGSTLTLNTESKVKVYDERGRLRVKVVRGEVFIEAAAGDEPLMIEIDGRHLDAHAAAFVVRKLDDQPAQVVVQDGNVEIPGGNAATNLTPNTRLLVQGKPGEVATVPLSADDLRRELAWREGKIAFQGETLADAARSFSRYSDTRLIIADTKLANEPVAGLFATSNPAGFARAVAAAFDAQVRQQDNEVIISRE</sequence>
<dbReference type="Gene3D" id="3.55.50.30">
    <property type="match status" value="1"/>
</dbReference>
<dbReference type="PANTHER" id="PTHR30273">
    <property type="entry name" value="PERIPLASMIC SIGNAL SENSOR AND SIGMA FACTOR ACTIVATOR FECR-RELATED"/>
    <property type="match status" value="1"/>
</dbReference>
<gene>
    <name evidence="2" type="ORF">SAMN06296416_103235</name>
</gene>
<dbReference type="InterPro" id="IPR012373">
    <property type="entry name" value="Ferrdict_sens_TM"/>
</dbReference>
<dbReference type="Proteomes" id="UP000219374">
    <property type="component" value="Unassembled WGS sequence"/>
</dbReference>
<evidence type="ECO:0000259" key="1">
    <source>
        <dbReference type="Pfam" id="PF04773"/>
    </source>
</evidence>
<evidence type="ECO:0000313" key="2">
    <source>
        <dbReference type="EMBL" id="SOD54312.1"/>
    </source>
</evidence>
<protein>
    <submittedName>
        <fullName evidence="2">FecR family protein</fullName>
    </submittedName>
</protein>
<dbReference type="AlphaFoldDB" id="A0A286D6M8"/>
<dbReference type="InterPro" id="IPR006860">
    <property type="entry name" value="FecR"/>
</dbReference>
<organism evidence="2 3">
    <name type="scientific">Pseudoxanthomonas wuyuanensis</name>
    <dbReference type="NCBI Taxonomy" id="1073196"/>
    <lineage>
        <taxon>Bacteria</taxon>
        <taxon>Pseudomonadati</taxon>
        <taxon>Pseudomonadota</taxon>
        <taxon>Gammaproteobacteria</taxon>
        <taxon>Lysobacterales</taxon>
        <taxon>Lysobacteraceae</taxon>
        <taxon>Pseudoxanthomonas</taxon>
    </lineage>
</organism>
<dbReference type="PANTHER" id="PTHR30273:SF2">
    <property type="entry name" value="PROTEIN FECR"/>
    <property type="match status" value="1"/>
</dbReference>
<feature type="domain" description="FecR protein" evidence="1">
    <location>
        <begin position="2"/>
        <end position="85"/>
    </location>
</feature>
<proteinExistence type="predicted"/>
<dbReference type="Gene3D" id="2.60.120.1440">
    <property type="match status" value="1"/>
</dbReference>
<name>A0A286D6M8_9GAMM</name>